<accession>A0A9J5Y0M6</accession>
<dbReference type="Proteomes" id="UP000824120">
    <property type="component" value="Chromosome 7"/>
</dbReference>
<name>A0A9J5Y0M6_SOLCO</name>
<keyword evidence="1" id="KW-0812">Transmembrane</keyword>
<feature type="transmembrane region" description="Helical" evidence="1">
    <location>
        <begin position="39"/>
        <end position="57"/>
    </location>
</feature>
<reference evidence="2 3" key="1">
    <citation type="submission" date="2020-09" db="EMBL/GenBank/DDBJ databases">
        <title>De no assembly of potato wild relative species, Solanum commersonii.</title>
        <authorList>
            <person name="Cho K."/>
        </authorList>
    </citation>
    <scope>NUCLEOTIDE SEQUENCE [LARGE SCALE GENOMIC DNA]</scope>
    <source>
        <strain evidence="2">LZ3.2</strain>
        <tissue evidence="2">Leaf</tissue>
    </source>
</reference>
<evidence type="ECO:0000313" key="3">
    <source>
        <dbReference type="Proteomes" id="UP000824120"/>
    </source>
</evidence>
<dbReference type="EMBL" id="JACXVP010000007">
    <property type="protein sequence ID" value="KAG5594195.1"/>
    <property type="molecule type" value="Genomic_DNA"/>
</dbReference>
<gene>
    <name evidence="2" type="ORF">H5410_035427</name>
</gene>
<feature type="non-terminal residue" evidence="2">
    <location>
        <position position="1"/>
    </location>
</feature>
<proteinExistence type="predicted"/>
<protein>
    <submittedName>
        <fullName evidence="2">Uncharacterized protein</fullName>
    </submittedName>
</protein>
<evidence type="ECO:0000256" key="1">
    <source>
        <dbReference type="SAM" id="Phobius"/>
    </source>
</evidence>
<comment type="caution">
    <text evidence="2">The sequence shown here is derived from an EMBL/GenBank/DDBJ whole genome shotgun (WGS) entry which is preliminary data.</text>
</comment>
<keyword evidence="3" id="KW-1185">Reference proteome</keyword>
<keyword evidence="1" id="KW-1133">Transmembrane helix</keyword>
<evidence type="ECO:0000313" key="2">
    <source>
        <dbReference type="EMBL" id="KAG5594195.1"/>
    </source>
</evidence>
<sequence>CFKRLTSREFRGESSGDLGSERRLRLSGEALGAVRRKRLITVSWSSVIGFRVGYGFLVRLSMFRHLFIDLLEYGGFGC</sequence>
<dbReference type="AlphaFoldDB" id="A0A9J5Y0M6"/>
<keyword evidence="1" id="KW-0472">Membrane</keyword>
<organism evidence="2 3">
    <name type="scientific">Solanum commersonii</name>
    <name type="common">Commerson's wild potato</name>
    <name type="synonym">Commerson's nightshade</name>
    <dbReference type="NCBI Taxonomy" id="4109"/>
    <lineage>
        <taxon>Eukaryota</taxon>
        <taxon>Viridiplantae</taxon>
        <taxon>Streptophyta</taxon>
        <taxon>Embryophyta</taxon>
        <taxon>Tracheophyta</taxon>
        <taxon>Spermatophyta</taxon>
        <taxon>Magnoliopsida</taxon>
        <taxon>eudicotyledons</taxon>
        <taxon>Gunneridae</taxon>
        <taxon>Pentapetalae</taxon>
        <taxon>asterids</taxon>
        <taxon>lamiids</taxon>
        <taxon>Solanales</taxon>
        <taxon>Solanaceae</taxon>
        <taxon>Solanoideae</taxon>
        <taxon>Solaneae</taxon>
        <taxon>Solanum</taxon>
    </lineage>
</organism>